<feature type="domain" description="CARDB" evidence="1">
    <location>
        <begin position="984"/>
        <end position="1080"/>
    </location>
</feature>
<dbReference type="HOGENOM" id="CLU_271664_0_0_2"/>
<organism evidence="2 3">
    <name type="scientific">Thermococcus nautili</name>
    <dbReference type="NCBI Taxonomy" id="195522"/>
    <lineage>
        <taxon>Archaea</taxon>
        <taxon>Methanobacteriati</taxon>
        <taxon>Methanobacteriota</taxon>
        <taxon>Thermococci</taxon>
        <taxon>Thermococcales</taxon>
        <taxon>Thermococcaceae</taxon>
        <taxon>Thermococcus</taxon>
    </lineage>
</organism>
<dbReference type="Pfam" id="PF07705">
    <property type="entry name" value="CARDB"/>
    <property type="match status" value="1"/>
</dbReference>
<dbReference type="Proteomes" id="UP000019434">
    <property type="component" value="Chromosome"/>
</dbReference>
<reference evidence="2 3" key="1">
    <citation type="submission" date="2014-02" db="EMBL/GenBank/DDBJ databases">
        <title>Genome Sequence of an Hyperthermophilic Archaeon, Thermococcus nautili 30-1, producing viral vesicles.</title>
        <authorList>
            <person name="Oberto J."/>
            <person name="Gaudin M."/>
            <person name="Cossu M."/>
            <person name="Gorlas A."/>
            <person name="Slesarev A."/>
            <person name="Marguet E."/>
            <person name="Forterre P."/>
        </authorList>
    </citation>
    <scope>NUCLEOTIDE SEQUENCE [LARGE SCALE GENOMIC DNA]</scope>
    <source>
        <strain evidence="2 3">30-1</strain>
    </source>
</reference>
<gene>
    <name evidence="2" type="ORF">BD01_1153</name>
</gene>
<dbReference type="InterPro" id="IPR013783">
    <property type="entry name" value="Ig-like_fold"/>
</dbReference>
<dbReference type="eggNOG" id="arCOG03553">
    <property type="taxonomic scope" value="Archaea"/>
</dbReference>
<dbReference type="eggNOG" id="arCOG03610">
    <property type="taxonomic scope" value="Archaea"/>
</dbReference>
<dbReference type="EMBL" id="CP007264">
    <property type="protein sequence ID" value="AHL22770.1"/>
    <property type="molecule type" value="Genomic_DNA"/>
</dbReference>
<dbReference type="STRING" id="195522.BD01_1153"/>
<sequence length="1192" mass="133457">MVRRQGAIVVALILLLLGSGVPAVMGVSYAYSRTENVQLFIWPSSRLVEPNQTVTIAVVLWKPGEGGIANATVTIETEDGLYNVTTNEDGFASLNLTFAEEGGYWVRAAYGNLSTGTWIDVEKVPPYLFIEKDLELQVNRSYSIEWTLVTPYVLTPYSGAVNVTVFFNGREVRSEVVNVTDGKLKLTLRFNETGAGEVLFDGRTASHFEVREKIILAKLIGPDKAYVGQNVTVHLLVWDAGANAPYSGNLTVELKRWYYSNWTTITDNITVGVRDGYANFTLTVPDCDRIEILAGVGSHDIRIEKSAPAPQPPTNETSNETPLIFTITPDRVLAEPGQSISLVVNTTREGTYNMTITWYPWEFRSWVWDWRGETNTTLVTFNGTKSVIKRITVPEWAYYGEVRIGDAMARIYTLRPNLWGSAWVNLTYSPETGLKTGDTLMISGGLENRTKDWFYDWEKFYRGLANETVYIFTPWGVKTVKTDEDGRFSANVSVPSERLPNTVWDRKPEVLFIHRSGAYEDTTVDTPRARVFVNMTSDGVRINIEPADDRGIDWGLKTPTVVEFGQYFDWKYIGNVTSLYVTSNATVPGNVSPGVYLFKILPNNWLCYRDPEGGVGCSAGSHTTERIYYVTSGLELPRDVEYTGGELEVPIKLPGKGVFYYSYEMNGQRYYGIGFTDENGNGIARIKVEDLPLGVWRWLIIKFGFVSDKGALFDIDWDLWVHSTVDTLPPAVTATVTPQVQEVGKNVTINISVWDNGGIKQVNYTITNVTDVIERNSLNFTYAINGYSVMFNFTIRGLEDYILNVTAVDEAGHVTTKLVNFFGKAVETRELNLTANETHEVNVENQTQIVVAPAQNESVTMNVTVASGVENEDARVKMTAKGYEDLKYVKVETNETVKYSWVILNLTYSDEMLKRLGISENAVTLLYWNGTEWIDLSKHVGETIPDNSPYGNITVFGFGRDPVHNYVWANVSHLSEYALGVKLPDLKVEAIGPTKFYVGVPQTINVTIKNLGGPVDRPFDVVLYVNGTEVGRVTVSEVSEGAEFSLPFKWTPEKEGNYTIKAVVDPDNRIQESNESNNELIVLAEATRGASLSASGLVLTLMRVNYLYYLYYTRNIETFEKLYQEAVKANVSNATLQEALKHKELAEGYYKEAAKYGPVLSNIGNIRLFPYLRKAYVELKKAIEILEKALKA</sequence>
<dbReference type="OrthoDB" id="95978at2157"/>
<protein>
    <recommendedName>
        <fullName evidence="1">CARDB domain-containing protein</fullName>
    </recommendedName>
</protein>
<evidence type="ECO:0000313" key="3">
    <source>
        <dbReference type="Proteomes" id="UP000019434"/>
    </source>
</evidence>
<dbReference type="GeneID" id="24957707"/>
<dbReference type="InterPro" id="IPR008964">
    <property type="entry name" value="Invasin/intimin_cell_adhesion"/>
</dbReference>
<dbReference type="InterPro" id="IPR011635">
    <property type="entry name" value="CARDB"/>
</dbReference>
<accession>W8P5L9</accession>
<dbReference type="RefSeq" id="WP_042690865.1">
    <property type="nucleotide sequence ID" value="NZ_CP007264.1"/>
</dbReference>
<evidence type="ECO:0000313" key="2">
    <source>
        <dbReference type="EMBL" id="AHL22770.1"/>
    </source>
</evidence>
<name>W8P5L9_9EURY</name>
<dbReference type="Gene3D" id="2.60.40.10">
    <property type="entry name" value="Immunoglobulins"/>
    <property type="match status" value="1"/>
</dbReference>
<dbReference type="SUPFAM" id="SSF49373">
    <property type="entry name" value="Invasin/intimin cell-adhesion fragments"/>
    <property type="match status" value="1"/>
</dbReference>
<dbReference type="KEGG" id="tnu:BD01_1153"/>
<proteinExistence type="predicted"/>
<dbReference type="AlphaFoldDB" id="W8P5L9"/>
<evidence type="ECO:0000259" key="1">
    <source>
        <dbReference type="Pfam" id="PF07705"/>
    </source>
</evidence>
<keyword evidence="3" id="KW-1185">Reference proteome</keyword>